<feature type="domain" description="Xaa-Pro dipeptidyl-peptidase C-terminal" evidence="1">
    <location>
        <begin position="13"/>
        <end position="64"/>
    </location>
</feature>
<dbReference type="Gene3D" id="2.60.120.260">
    <property type="entry name" value="Galactose-binding domain-like"/>
    <property type="match status" value="1"/>
</dbReference>
<reference evidence="2" key="1">
    <citation type="journal article" date="2023" name="Mol. Phylogenet. Evol.">
        <title>Genome-scale phylogeny and comparative genomics of the fungal order Sordariales.</title>
        <authorList>
            <person name="Hensen N."/>
            <person name="Bonometti L."/>
            <person name="Westerberg I."/>
            <person name="Brannstrom I.O."/>
            <person name="Guillou S."/>
            <person name="Cros-Aarteil S."/>
            <person name="Calhoun S."/>
            <person name="Haridas S."/>
            <person name="Kuo A."/>
            <person name="Mondo S."/>
            <person name="Pangilinan J."/>
            <person name="Riley R."/>
            <person name="LaButti K."/>
            <person name="Andreopoulos B."/>
            <person name="Lipzen A."/>
            <person name="Chen C."/>
            <person name="Yan M."/>
            <person name="Daum C."/>
            <person name="Ng V."/>
            <person name="Clum A."/>
            <person name="Steindorff A."/>
            <person name="Ohm R.A."/>
            <person name="Martin F."/>
            <person name="Silar P."/>
            <person name="Natvig D.O."/>
            <person name="Lalanne C."/>
            <person name="Gautier V."/>
            <person name="Ament-Velasquez S.L."/>
            <person name="Kruys A."/>
            <person name="Hutchinson M.I."/>
            <person name="Powell A.J."/>
            <person name="Barry K."/>
            <person name="Miller A.N."/>
            <person name="Grigoriev I.V."/>
            <person name="Debuchy R."/>
            <person name="Gladieux P."/>
            <person name="Hiltunen Thoren M."/>
            <person name="Johannesson H."/>
        </authorList>
    </citation>
    <scope>NUCLEOTIDE SEQUENCE</scope>
    <source>
        <strain evidence="2">CBS 538.74</strain>
    </source>
</reference>
<dbReference type="EMBL" id="MU857071">
    <property type="protein sequence ID" value="KAK4150457.1"/>
    <property type="molecule type" value="Genomic_DNA"/>
</dbReference>
<protein>
    <recommendedName>
        <fullName evidence="1">Xaa-Pro dipeptidyl-peptidase C-terminal domain-containing protein</fullName>
    </recommendedName>
</protein>
<dbReference type="GO" id="GO:0008239">
    <property type="term" value="F:dipeptidyl-peptidase activity"/>
    <property type="evidence" value="ECO:0007669"/>
    <property type="project" value="InterPro"/>
</dbReference>
<dbReference type="InterPro" id="IPR008979">
    <property type="entry name" value="Galactose-bd-like_sf"/>
</dbReference>
<accession>A0AAN6ZTL5</accession>
<evidence type="ECO:0000259" key="1">
    <source>
        <dbReference type="Pfam" id="PF08530"/>
    </source>
</evidence>
<proteinExistence type="predicted"/>
<evidence type="ECO:0000313" key="2">
    <source>
        <dbReference type="EMBL" id="KAK4150457.1"/>
    </source>
</evidence>
<sequence length="74" mass="8168">MHASWPFHPHGVEEKIRPGTVVKLEIGIWAMGIEYEEGEGLQVRVSGRNLAVNNFGTSEHTDNEGAHKGHVILP</sequence>
<organism evidence="2 3">
    <name type="scientific">Chaetomidium leptoderma</name>
    <dbReference type="NCBI Taxonomy" id="669021"/>
    <lineage>
        <taxon>Eukaryota</taxon>
        <taxon>Fungi</taxon>
        <taxon>Dikarya</taxon>
        <taxon>Ascomycota</taxon>
        <taxon>Pezizomycotina</taxon>
        <taxon>Sordariomycetes</taxon>
        <taxon>Sordariomycetidae</taxon>
        <taxon>Sordariales</taxon>
        <taxon>Chaetomiaceae</taxon>
        <taxon>Chaetomidium</taxon>
    </lineage>
</organism>
<name>A0AAN6ZTL5_9PEZI</name>
<dbReference type="Proteomes" id="UP001302745">
    <property type="component" value="Unassembled WGS sequence"/>
</dbReference>
<keyword evidence="3" id="KW-1185">Reference proteome</keyword>
<comment type="caution">
    <text evidence="2">The sequence shown here is derived from an EMBL/GenBank/DDBJ whole genome shotgun (WGS) entry which is preliminary data.</text>
</comment>
<dbReference type="AlphaFoldDB" id="A0AAN6ZTL5"/>
<dbReference type="InterPro" id="IPR013736">
    <property type="entry name" value="Xaa-Pro_dipept_C"/>
</dbReference>
<dbReference type="Pfam" id="PF08530">
    <property type="entry name" value="PepX_C"/>
    <property type="match status" value="1"/>
</dbReference>
<dbReference type="SUPFAM" id="SSF49785">
    <property type="entry name" value="Galactose-binding domain-like"/>
    <property type="match status" value="1"/>
</dbReference>
<evidence type="ECO:0000313" key="3">
    <source>
        <dbReference type="Proteomes" id="UP001302745"/>
    </source>
</evidence>
<reference evidence="2" key="2">
    <citation type="submission" date="2023-05" db="EMBL/GenBank/DDBJ databases">
        <authorList>
            <consortium name="Lawrence Berkeley National Laboratory"/>
            <person name="Steindorff A."/>
            <person name="Hensen N."/>
            <person name="Bonometti L."/>
            <person name="Westerberg I."/>
            <person name="Brannstrom I.O."/>
            <person name="Guillou S."/>
            <person name="Cros-Aarteil S."/>
            <person name="Calhoun S."/>
            <person name="Haridas S."/>
            <person name="Kuo A."/>
            <person name="Mondo S."/>
            <person name="Pangilinan J."/>
            <person name="Riley R."/>
            <person name="Labutti K."/>
            <person name="Andreopoulos B."/>
            <person name="Lipzen A."/>
            <person name="Chen C."/>
            <person name="Yanf M."/>
            <person name="Daum C."/>
            <person name="Ng V."/>
            <person name="Clum A."/>
            <person name="Ohm R."/>
            <person name="Martin F."/>
            <person name="Silar P."/>
            <person name="Natvig D."/>
            <person name="Lalanne C."/>
            <person name="Gautier V."/>
            <person name="Ament-Velasquez S.L."/>
            <person name="Kruys A."/>
            <person name="Hutchinson M.I."/>
            <person name="Powell A.J."/>
            <person name="Barry K."/>
            <person name="Miller A.N."/>
            <person name="Grigoriev I.V."/>
            <person name="Debuchy R."/>
            <person name="Gladieux P."/>
            <person name="Thoren M.H."/>
            <person name="Johannesson H."/>
        </authorList>
    </citation>
    <scope>NUCLEOTIDE SEQUENCE</scope>
    <source>
        <strain evidence="2">CBS 538.74</strain>
    </source>
</reference>
<gene>
    <name evidence="2" type="ORF">C8A00DRAFT_36955</name>
</gene>